<dbReference type="GeneID" id="88175404"/>
<comment type="subcellular location">
    <subcellularLocation>
        <location evidence="1">Nucleus</location>
        <location evidence="1">Nucleolus</location>
    </subcellularLocation>
</comment>
<proteinExistence type="inferred from homology"/>
<feature type="domain" description="RRN7-type" evidence="10">
    <location>
        <begin position="6"/>
        <end position="39"/>
    </location>
</feature>
<keyword evidence="3" id="KW-0479">Metal-binding</keyword>
<evidence type="ECO:0000256" key="7">
    <source>
        <dbReference type="ARBA" id="ARBA00023125"/>
    </source>
</evidence>
<dbReference type="GO" id="GO:0070860">
    <property type="term" value="C:RNA polymerase I core factor complex"/>
    <property type="evidence" value="ECO:0007669"/>
    <property type="project" value="InterPro"/>
</dbReference>
<gene>
    <name evidence="11" type="ORF">PUMCH_004343</name>
</gene>
<protein>
    <recommendedName>
        <fullName evidence="10">RRN7-type domain-containing protein</fullName>
    </recommendedName>
</protein>
<evidence type="ECO:0000259" key="10">
    <source>
        <dbReference type="Pfam" id="PF11781"/>
    </source>
</evidence>
<dbReference type="PANTHER" id="PTHR31576:SF2">
    <property type="entry name" value="TATA BOX-BINDING PROTEIN-ASSOCIATED FACTOR RNA POLYMERASE I SUBUNIT B"/>
    <property type="match status" value="1"/>
</dbReference>
<dbReference type="EMBL" id="CP138898">
    <property type="protein sequence ID" value="WPK26972.1"/>
    <property type="molecule type" value="Genomic_DNA"/>
</dbReference>
<dbReference type="AlphaFoldDB" id="A0AAX4HEG4"/>
<keyword evidence="5" id="KW-0862">Zinc</keyword>
<dbReference type="PANTHER" id="PTHR31576">
    <property type="entry name" value="TATA BOX-BINDING PROTEIN-ASSOCIATED FACTOR RNA POLYMERASE I SUBUNIT B"/>
    <property type="match status" value="1"/>
</dbReference>
<accession>A0AAX4HEG4</accession>
<keyword evidence="8" id="KW-0804">Transcription</keyword>
<name>A0AAX4HEG4_9ASCO</name>
<keyword evidence="6" id="KW-0805">Transcription regulation</keyword>
<evidence type="ECO:0000313" key="12">
    <source>
        <dbReference type="Proteomes" id="UP001338582"/>
    </source>
</evidence>
<keyword evidence="4" id="KW-0863">Zinc-finger</keyword>
<comment type="similarity">
    <text evidence="2">Belongs to the RRN7/TAF1B family.</text>
</comment>
<reference evidence="11 12" key="1">
    <citation type="submission" date="2023-10" db="EMBL/GenBank/DDBJ databases">
        <title>Draft Genome Sequence of Candida saopaulonensis from a very Premature Infant with Sepsis.</title>
        <authorList>
            <person name="Ning Y."/>
            <person name="Dai R."/>
            <person name="Xiao M."/>
            <person name="Xu Y."/>
            <person name="Yan Q."/>
            <person name="Zhang L."/>
        </authorList>
    </citation>
    <scope>NUCLEOTIDE SEQUENCE [LARGE SCALE GENOMIC DNA]</scope>
    <source>
        <strain evidence="11 12">19XY460</strain>
    </source>
</reference>
<evidence type="ECO:0000256" key="9">
    <source>
        <dbReference type="ARBA" id="ARBA00023242"/>
    </source>
</evidence>
<dbReference type="RefSeq" id="XP_062879351.1">
    <property type="nucleotide sequence ID" value="XM_063023281.1"/>
</dbReference>
<keyword evidence="12" id="KW-1185">Reference proteome</keyword>
<evidence type="ECO:0000256" key="1">
    <source>
        <dbReference type="ARBA" id="ARBA00004604"/>
    </source>
</evidence>
<evidence type="ECO:0000313" key="11">
    <source>
        <dbReference type="EMBL" id="WPK26972.1"/>
    </source>
</evidence>
<dbReference type="KEGG" id="asau:88175404"/>
<evidence type="ECO:0000256" key="2">
    <source>
        <dbReference type="ARBA" id="ARBA00006899"/>
    </source>
</evidence>
<keyword evidence="7" id="KW-0238">DNA-binding</keyword>
<dbReference type="GO" id="GO:0001164">
    <property type="term" value="F:RNA polymerase I core promoter sequence-specific DNA binding"/>
    <property type="evidence" value="ECO:0007669"/>
    <property type="project" value="InterPro"/>
</dbReference>
<dbReference type="Pfam" id="PF11781">
    <property type="entry name" value="Zn_ribbon_RRN7"/>
    <property type="match status" value="1"/>
</dbReference>
<keyword evidence="9" id="KW-0539">Nucleus</keyword>
<evidence type="ECO:0000256" key="6">
    <source>
        <dbReference type="ARBA" id="ARBA00023015"/>
    </source>
</evidence>
<sequence>MSQTTWLRGPVCGVDNCRSRLYRLAAGRKFCQFGHVMEGNLEFEDDDGESYTQTKRLNIQLTDTGFGSRSQASATPVASNLALTRLERLHGDSGKIFVFKCLQCVLQKITPRIVDHLYLGLGAEKVMSIHKNLLNTVRLMWIRLVKRVFTSKLPTIIDLYSIVYLSLRLLNEAPINIAAYLFMMKENKAPFINATLLLPASMIKTMPLPSSYIMLTPTAVPLEDQFYRNILKWTHNLEIVAVGATSADCFHYQAFVLFTDLGIPQAASLLYLYHELVWKVTDGVFKQGFNGLVVGAEIQAISVMSFVLSVYFRCFPEIIDPKEMRLKSQASAPYFDDKLHRMSAREVFSLSDDEIQQYCDWVYDNVVASKYKESQDHSSELKMGPMDKKLFKIFPFERNTHSTDSSVVPDNTTLELHPNTLTKTDLAGVKSRLQELFCLKFGLKENTYLLNYRRFELVLFRVLRAEKAFS</sequence>
<dbReference type="GO" id="GO:0042790">
    <property type="term" value="P:nucleolar large rRNA transcription by RNA polymerase I"/>
    <property type="evidence" value="ECO:0007669"/>
    <property type="project" value="TreeGrafter"/>
</dbReference>
<organism evidence="11 12">
    <name type="scientific">Australozyma saopauloensis</name>
    <dbReference type="NCBI Taxonomy" id="291208"/>
    <lineage>
        <taxon>Eukaryota</taxon>
        <taxon>Fungi</taxon>
        <taxon>Dikarya</taxon>
        <taxon>Ascomycota</taxon>
        <taxon>Saccharomycotina</taxon>
        <taxon>Pichiomycetes</taxon>
        <taxon>Metschnikowiaceae</taxon>
        <taxon>Australozyma</taxon>
    </lineage>
</organism>
<dbReference type="Proteomes" id="UP001338582">
    <property type="component" value="Chromosome 5"/>
</dbReference>
<evidence type="ECO:0000256" key="8">
    <source>
        <dbReference type="ARBA" id="ARBA00023163"/>
    </source>
</evidence>
<dbReference type="InterPro" id="IPR033599">
    <property type="entry name" value="TAF1B/Rrn7"/>
</dbReference>
<evidence type="ECO:0000256" key="5">
    <source>
        <dbReference type="ARBA" id="ARBA00022833"/>
    </source>
</evidence>
<dbReference type="InterPro" id="IPR021752">
    <property type="entry name" value="TF_Rrn7_Zf"/>
</dbReference>
<evidence type="ECO:0000256" key="4">
    <source>
        <dbReference type="ARBA" id="ARBA00022771"/>
    </source>
</evidence>
<evidence type="ECO:0000256" key="3">
    <source>
        <dbReference type="ARBA" id="ARBA00022723"/>
    </source>
</evidence>
<dbReference type="GO" id="GO:0008270">
    <property type="term" value="F:zinc ion binding"/>
    <property type="evidence" value="ECO:0007669"/>
    <property type="project" value="UniProtKB-KW"/>
</dbReference>